<dbReference type="OrthoDB" id="10042665at2759"/>
<dbReference type="RefSeq" id="XP_025487856.1">
    <property type="nucleotide sequence ID" value="XM_025631784.1"/>
</dbReference>
<keyword evidence="3" id="KW-1185">Reference proteome</keyword>
<reference evidence="2 3" key="1">
    <citation type="submission" date="2016-12" db="EMBL/GenBank/DDBJ databases">
        <title>The genomes of Aspergillus section Nigri reveals drivers in fungal speciation.</title>
        <authorList>
            <consortium name="DOE Joint Genome Institute"/>
            <person name="Vesth T.C."/>
            <person name="Nybo J."/>
            <person name="Theobald S."/>
            <person name="Brandl J."/>
            <person name="Frisvad J.C."/>
            <person name="Nielsen K.F."/>
            <person name="Lyhne E.K."/>
            <person name="Kogle M.E."/>
            <person name="Kuo A."/>
            <person name="Riley R."/>
            <person name="Clum A."/>
            <person name="Nolan M."/>
            <person name="Lipzen A."/>
            <person name="Salamov A."/>
            <person name="Henrissat B."/>
            <person name="Wiebenga A."/>
            <person name="De Vries R.P."/>
            <person name="Grigoriev I.V."/>
            <person name="Mortensen U.H."/>
            <person name="Andersen M.R."/>
            <person name="Baker S.E."/>
        </authorList>
    </citation>
    <scope>NUCLEOTIDE SEQUENCE [LARGE SCALE GENOMIC DNA]</scope>
    <source>
        <strain evidence="2 3">CBS 121591</strain>
    </source>
</reference>
<dbReference type="InterPro" id="IPR003959">
    <property type="entry name" value="ATPase_AAA_core"/>
</dbReference>
<sequence length="326" mass="37295">MAYADLPDHILSQDQCPEHPFPLLLPRVVQGYNLIEKVWIDLEVEHISDVRWNTQAFENLVTEEQTKDLLEALVRNQLSIETSTDLISGKGNGLIILLHGGPGTGKTYTAESVADYARKPLYRVTCGDIGTRPADVEKYLETVLRLGRIWGCVVLLDEADIFLEERTLADLERNALVSVFLRVLEYYNGILILTSNRVGHFDEAFRSRIQLALHYESLGPDQRHQIWTNFIKHLRASEACSMDFDDLVLHINDLSMYEMNGRQIRNAITTARQLAEFKKKRLNYEMIKKVIMVTGRFDRYLQGVKQLESVKEGTVDDTLAREAGTR</sequence>
<dbReference type="GeneID" id="37134525"/>
<dbReference type="GO" id="GO:0016887">
    <property type="term" value="F:ATP hydrolysis activity"/>
    <property type="evidence" value="ECO:0007669"/>
    <property type="project" value="InterPro"/>
</dbReference>
<dbReference type="SUPFAM" id="SSF52540">
    <property type="entry name" value="P-loop containing nucleoside triphosphate hydrolases"/>
    <property type="match status" value="1"/>
</dbReference>
<dbReference type="AlphaFoldDB" id="A0A319BVC4"/>
<dbReference type="Proteomes" id="UP000248340">
    <property type="component" value="Unassembled WGS sequence"/>
</dbReference>
<dbReference type="CDD" id="cd19481">
    <property type="entry name" value="RecA-like_protease"/>
    <property type="match status" value="1"/>
</dbReference>
<evidence type="ECO:0000259" key="1">
    <source>
        <dbReference type="SMART" id="SM00382"/>
    </source>
</evidence>
<feature type="domain" description="AAA+ ATPase" evidence="1">
    <location>
        <begin position="92"/>
        <end position="219"/>
    </location>
</feature>
<dbReference type="InterPro" id="IPR003593">
    <property type="entry name" value="AAA+_ATPase"/>
</dbReference>
<dbReference type="InterPro" id="IPR056599">
    <property type="entry name" value="AAA_lid_fung"/>
</dbReference>
<dbReference type="InterPro" id="IPR027417">
    <property type="entry name" value="P-loop_NTPase"/>
</dbReference>
<dbReference type="EMBL" id="KZ821738">
    <property type="protein sequence ID" value="PYH77656.1"/>
    <property type="molecule type" value="Genomic_DNA"/>
</dbReference>
<name>A0A319BVC4_9EURO</name>
<protein>
    <submittedName>
        <fullName evidence="2">P-loop containing nucleoside triphosphate hydrolase protein</fullName>
    </submittedName>
</protein>
<dbReference type="Pfam" id="PF23232">
    <property type="entry name" value="AAA_lid_13"/>
    <property type="match status" value="1"/>
</dbReference>
<dbReference type="VEuPathDB" id="FungiDB:BO82DRAFT_293131"/>
<dbReference type="Pfam" id="PF00004">
    <property type="entry name" value="AAA"/>
    <property type="match status" value="1"/>
</dbReference>
<dbReference type="STRING" id="1448315.A0A319BVC4"/>
<keyword evidence="2" id="KW-0378">Hydrolase</keyword>
<evidence type="ECO:0000313" key="3">
    <source>
        <dbReference type="Proteomes" id="UP000248340"/>
    </source>
</evidence>
<evidence type="ECO:0000313" key="2">
    <source>
        <dbReference type="EMBL" id="PYH77656.1"/>
    </source>
</evidence>
<gene>
    <name evidence="2" type="ORF">BO82DRAFT_293131</name>
</gene>
<dbReference type="PANTHER" id="PTHR46411">
    <property type="entry name" value="FAMILY ATPASE, PUTATIVE-RELATED"/>
    <property type="match status" value="1"/>
</dbReference>
<dbReference type="SMART" id="SM00382">
    <property type="entry name" value="AAA"/>
    <property type="match status" value="1"/>
</dbReference>
<dbReference type="GO" id="GO:0005524">
    <property type="term" value="F:ATP binding"/>
    <property type="evidence" value="ECO:0007669"/>
    <property type="project" value="InterPro"/>
</dbReference>
<accession>A0A319BVC4</accession>
<proteinExistence type="predicted"/>
<dbReference type="PANTHER" id="PTHR46411:SF2">
    <property type="entry name" value="AAA+ ATPASE DOMAIN-CONTAINING PROTEIN"/>
    <property type="match status" value="1"/>
</dbReference>
<organism evidence="2 3">
    <name type="scientific">Aspergillus uvarum CBS 121591</name>
    <dbReference type="NCBI Taxonomy" id="1448315"/>
    <lineage>
        <taxon>Eukaryota</taxon>
        <taxon>Fungi</taxon>
        <taxon>Dikarya</taxon>
        <taxon>Ascomycota</taxon>
        <taxon>Pezizomycotina</taxon>
        <taxon>Eurotiomycetes</taxon>
        <taxon>Eurotiomycetidae</taxon>
        <taxon>Eurotiales</taxon>
        <taxon>Aspergillaceae</taxon>
        <taxon>Aspergillus</taxon>
        <taxon>Aspergillus subgen. Circumdati</taxon>
    </lineage>
</organism>
<dbReference type="Gene3D" id="3.40.50.300">
    <property type="entry name" value="P-loop containing nucleotide triphosphate hydrolases"/>
    <property type="match status" value="1"/>
</dbReference>